<dbReference type="Proteomes" id="UP001649230">
    <property type="component" value="Chromosome"/>
</dbReference>
<reference evidence="1 2" key="1">
    <citation type="journal article" date="2024" name="Int. J. Syst. Evol. Microbiol.">
        <title>Paenibacillus hexagrammi sp. nov., a novel bacterium isolated from the gut content of Hexagrammos agrammus.</title>
        <authorList>
            <person name="Jung H.K."/>
            <person name="Kim D.G."/>
            <person name="Zin H."/>
            <person name="Park J."/>
            <person name="Jung H."/>
            <person name="Kim Y.O."/>
            <person name="Kong H.J."/>
            <person name="Kim J.W."/>
            <person name="Kim Y.S."/>
        </authorList>
    </citation>
    <scope>NUCLEOTIDE SEQUENCE [LARGE SCALE GENOMIC DNA]</scope>
    <source>
        <strain evidence="1 2">YPD9-1</strain>
    </source>
</reference>
<evidence type="ECO:0000313" key="1">
    <source>
        <dbReference type="EMBL" id="UJF34498.1"/>
    </source>
</evidence>
<gene>
    <name evidence="1" type="ORF">L0M14_04745</name>
</gene>
<name>A0ABY3SLZ6_9BACL</name>
<dbReference type="Pfam" id="PF14907">
    <property type="entry name" value="NTP_transf_5"/>
    <property type="match status" value="1"/>
</dbReference>
<evidence type="ECO:0000313" key="2">
    <source>
        <dbReference type="Proteomes" id="UP001649230"/>
    </source>
</evidence>
<protein>
    <submittedName>
        <fullName evidence="1">Nucleotidyltransferase family protein</fullName>
    </submittedName>
</protein>
<sequence length="375" mass="43278">MSVSLEQELVLELAAFRTPNKERILQLVGQRLDWAEVLGHLVYNRTAGIAYHVLRQISAPFFNREFEFGLYLLHQIQAERTKSHKTSILQLADALREGGIPHAFLKGSILANSIYPIGCRISSDIDILLRAEDLTRCGNILKGLGFIQGFHDENENVVVPATRREILNYRMNYGEVVPYRKVANEPGINLIEVDINFSLDWMAQGTEQAVDQFIENAEDYLFDGVHPVSALPKEYFIAHLCVHLFKEAAVLNWVEWQRDLGFYKFVDIYAFLTDPQLELDFEKLIDIMRTNNIVKECYYSLAHTLTFFPVLRENAGFMSMLAEIMPESTDYLEQVVDPADASVVYEWDKDLLTRFFDMKRFHLLKRIGDQEPVMN</sequence>
<dbReference type="InterPro" id="IPR039498">
    <property type="entry name" value="NTP_transf_5"/>
</dbReference>
<dbReference type="EMBL" id="CP090978">
    <property type="protein sequence ID" value="UJF34498.1"/>
    <property type="molecule type" value="Genomic_DNA"/>
</dbReference>
<accession>A0ABY3SLZ6</accession>
<dbReference type="RefSeq" id="WP_235121072.1">
    <property type="nucleotide sequence ID" value="NZ_CP090978.1"/>
</dbReference>
<proteinExistence type="predicted"/>
<organism evidence="1 2">
    <name type="scientific">Paenibacillus hexagrammi</name>
    <dbReference type="NCBI Taxonomy" id="2908839"/>
    <lineage>
        <taxon>Bacteria</taxon>
        <taxon>Bacillati</taxon>
        <taxon>Bacillota</taxon>
        <taxon>Bacilli</taxon>
        <taxon>Bacillales</taxon>
        <taxon>Paenibacillaceae</taxon>
        <taxon>Paenibacillus</taxon>
    </lineage>
</organism>
<keyword evidence="2" id="KW-1185">Reference proteome</keyword>